<name>A0A9Q2NZL3_9RHOB</name>
<protein>
    <submittedName>
        <fullName evidence="1">Uncharacterized protein</fullName>
    </submittedName>
</protein>
<evidence type="ECO:0000313" key="1">
    <source>
        <dbReference type="EMBL" id="MBM2413645.1"/>
    </source>
</evidence>
<dbReference type="EMBL" id="JAFBXE010000010">
    <property type="protein sequence ID" value="MBM2413645.1"/>
    <property type="molecule type" value="Genomic_DNA"/>
</dbReference>
<reference evidence="1 4" key="1">
    <citation type="submission" date="2021-01" db="EMBL/GenBank/DDBJ databases">
        <title>Diatom-associated Roseobacters Show Island Model of Population Structure.</title>
        <authorList>
            <person name="Qu L."/>
            <person name="Feng X."/>
            <person name="Chen Y."/>
            <person name="Li L."/>
            <person name="Wang X."/>
            <person name="Hu Z."/>
            <person name="Wang H."/>
            <person name="Luo H."/>
        </authorList>
    </citation>
    <scope>NUCLEOTIDE SEQUENCE</scope>
    <source>
        <strain evidence="2 4">CC28-63</strain>
        <strain evidence="1">CC28-69</strain>
    </source>
</reference>
<dbReference type="Proteomes" id="UP000809440">
    <property type="component" value="Unassembled WGS sequence"/>
</dbReference>
<sequence length="216" mass="24531">MTDQLTHPYTGIPLSKTFLKSMEFARVDIEELPDTVDDCDGEINEAQAQIELMDQQIELEAAGATRRSSGDPDWPSKVTHARRYVTLRRGILVRWRKRLRLAEDAKEAKNPPSAIPAQLRNEYQQGIERRIDHYKLKVREIDACMRALKSVVRRLDEASRTEVYAEIDKASATLDKIRAMKESGQTLPTLDDAEEADLPDGFWEAALPRPARESGV</sequence>
<evidence type="ECO:0000313" key="3">
    <source>
        <dbReference type="Proteomes" id="UP000755667"/>
    </source>
</evidence>
<accession>A0A9Q2NZL3</accession>
<comment type="caution">
    <text evidence="1">The sequence shown here is derived from an EMBL/GenBank/DDBJ whole genome shotgun (WGS) entry which is preliminary data.</text>
</comment>
<organism evidence="1 3">
    <name type="scientific">Marivita cryptomonadis</name>
    <dbReference type="NCBI Taxonomy" id="505252"/>
    <lineage>
        <taxon>Bacteria</taxon>
        <taxon>Pseudomonadati</taxon>
        <taxon>Pseudomonadota</taxon>
        <taxon>Alphaproteobacteria</taxon>
        <taxon>Rhodobacterales</taxon>
        <taxon>Roseobacteraceae</taxon>
        <taxon>Marivita</taxon>
    </lineage>
</organism>
<dbReference type="Proteomes" id="UP000755667">
    <property type="component" value="Unassembled WGS sequence"/>
</dbReference>
<keyword evidence="4" id="KW-1185">Reference proteome</keyword>
<proteinExistence type="predicted"/>
<dbReference type="EMBL" id="JAFBXF010000010">
    <property type="protein sequence ID" value="MBM2418314.1"/>
    <property type="molecule type" value="Genomic_DNA"/>
</dbReference>
<dbReference type="RefSeq" id="WP_138487923.1">
    <property type="nucleotide sequence ID" value="NZ_JAFBWU010000010.1"/>
</dbReference>
<evidence type="ECO:0000313" key="4">
    <source>
        <dbReference type="Proteomes" id="UP000809440"/>
    </source>
</evidence>
<gene>
    <name evidence="1" type="ORF">JQX41_15115</name>
    <name evidence="2" type="ORF">JQX48_15125</name>
</gene>
<dbReference type="AlphaFoldDB" id="A0A9Q2NZL3"/>
<evidence type="ECO:0000313" key="2">
    <source>
        <dbReference type="EMBL" id="MBM2418314.1"/>
    </source>
</evidence>